<keyword evidence="4" id="KW-0479">Metal-binding</keyword>
<dbReference type="SMART" id="SM01060">
    <property type="entry name" value="Catalase"/>
    <property type="match status" value="1"/>
</dbReference>
<keyword evidence="2 9" id="KW-0575">Peroxidase</keyword>
<keyword evidence="10" id="KW-1185">Reference proteome</keyword>
<evidence type="ECO:0000256" key="7">
    <source>
        <dbReference type="ARBA" id="ARBA00023324"/>
    </source>
</evidence>
<keyword evidence="3" id="KW-0349">Heme</keyword>
<accession>A0ABR4N9A8</accession>
<dbReference type="InterPro" id="IPR024711">
    <property type="entry name" value="Catalase_clade1/3"/>
</dbReference>
<comment type="similarity">
    <text evidence="1">Belongs to the catalase family.</text>
</comment>
<organism evidence="9 10">
    <name type="scientific">Polyrhizophydium stewartii</name>
    <dbReference type="NCBI Taxonomy" id="2732419"/>
    <lineage>
        <taxon>Eukaryota</taxon>
        <taxon>Fungi</taxon>
        <taxon>Fungi incertae sedis</taxon>
        <taxon>Chytridiomycota</taxon>
        <taxon>Chytridiomycota incertae sedis</taxon>
        <taxon>Chytridiomycetes</taxon>
        <taxon>Rhizophydiales</taxon>
        <taxon>Rhizophydiales incertae sedis</taxon>
        <taxon>Polyrhizophydium</taxon>
    </lineage>
</organism>
<dbReference type="PANTHER" id="PTHR11465:SF9">
    <property type="entry name" value="CATALASE"/>
    <property type="match status" value="1"/>
</dbReference>
<dbReference type="PANTHER" id="PTHR11465">
    <property type="entry name" value="CATALASE"/>
    <property type="match status" value="1"/>
</dbReference>
<evidence type="ECO:0000256" key="2">
    <source>
        <dbReference type="ARBA" id="ARBA00022559"/>
    </source>
</evidence>
<dbReference type="EC" id="1.11.1.6" evidence="9"/>
<dbReference type="InterPro" id="IPR010582">
    <property type="entry name" value="Catalase_immune_responsive"/>
</dbReference>
<reference evidence="9 10" key="1">
    <citation type="submission" date="2023-09" db="EMBL/GenBank/DDBJ databases">
        <title>Pangenome analysis of Batrachochytrium dendrobatidis and related Chytrids.</title>
        <authorList>
            <person name="Yacoub M.N."/>
            <person name="Stajich J.E."/>
            <person name="James T.Y."/>
        </authorList>
    </citation>
    <scope>NUCLEOTIDE SEQUENCE [LARGE SCALE GENOMIC DNA]</scope>
    <source>
        <strain evidence="9 10">JEL0888</strain>
    </source>
</reference>
<proteinExistence type="inferred from homology"/>
<evidence type="ECO:0000256" key="3">
    <source>
        <dbReference type="ARBA" id="ARBA00022617"/>
    </source>
</evidence>
<dbReference type="InterPro" id="IPR020835">
    <property type="entry name" value="Catalase_sf"/>
</dbReference>
<dbReference type="Pfam" id="PF06628">
    <property type="entry name" value="Catalase-rel"/>
    <property type="match status" value="1"/>
</dbReference>
<dbReference type="EMBL" id="JADGIZ020000018">
    <property type="protein sequence ID" value="KAL2916117.1"/>
    <property type="molecule type" value="Genomic_DNA"/>
</dbReference>
<dbReference type="PIRSF" id="PIRSF038928">
    <property type="entry name" value="Catalase_clade1-3"/>
    <property type="match status" value="1"/>
</dbReference>
<evidence type="ECO:0000313" key="10">
    <source>
        <dbReference type="Proteomes" id="UP001527925"/>
    </source>
</evidence>
<evidence type="ECO:0000256" key="6">
    <source>
        <dbReference type="ARBA" id="ARBA00023004"/>
    </source>
</evidence>
<dbReference type="PROSITE" id="PS51402">
    <property type="entry name" value="CATALASE_3"/>
    <property type="match status" value="1"/>
</dbReference>
<dbReference type="PRINTS" id="PR00067">
    <property type="entry name" value="CATALASE"/>
</dbReference>
<dbReference type="Proteomes" id="UP001527925">
    <property type="component" value="Unassembled WGS sequence"/>
</dbReference>
<dbReference type="InterPro" id="IPR011614">
    <property type="entry name" value="Catalase_core"/>
</dbReference>
<evidence type="ECO:0000256" key="4">
    <source>
        <dbReference type="ARBA" id="ARBA00022723"/>
    </source>
</evidence>
<comment type="caution">
    <text evidence="9">The sequence shown here is derived from an EMBL/GenBank/DDBJ whole genome shotgun (WGS) entry which is preliminary data.</text>
</comment>
<feature type="domain" description="Catalase core" evidence="8">
    <location>
        <begin position="7"/>
        <end position="392"/>
    </location>
</feature>
<dbReference type="Gene3D" id="2.40.180.10">
    <property type="entry name" value="Catalase core domain"/>
    <property type="match status" value="1"/>
</dbReference>
<gene>
    <name evidence="9" type="primary">CAT1</name>
    <name evidence="9" type="ORF">HK105_204208</name>
</gene>
<dbReference type="GO" id="GO:0004096">
    <property type="term" value="F:catalase activity"/>
    <property type="evidence" value="ECO:0007669"/>
    <property type="project" value="UniProtKB-EC"/>
</dbReference>
<evidence type="ECO:0000313" key="9">
    <source>
        <dbReference type="EMBL" id="KAL2916117.1"/>
    </source>
</evidence>
<sequence length="505" mass="56245">MATPKHTTSLGCPVHSPSTSMTAGMPGPIVLQDVHLLDKLGHFDRERIPDRVVHTKGAGAHGFFEVTDDVSAVTDAKFLNRVGKRTPVFVRFSNMVSEKGSSETVRDLRGFAIKFYTEEGIWDMSGSNSPVFFIRDPLKYPDLIHTQRRHPQTNLHDPDAYWDFLSLVPESLHQVAMLYSDRGIPDGYCHMNGYSGHTYKFVNGKGEDRFVKFHFKTNQGIKNLTDEKAASLAGVDPDYATRDLFARIAKADFPSWNVYIQIMEPEQAAAYQWNVFDVTKVWPHKDFPLQPVGRLVLNRNPENHFAEVEQAAFSPANLVPGIDVSWDKLLQGRLFACTDAARYRLGANFTQIPVNAPFATRVHNSQRDGRMAINGNGGSAQAYYRPVEESLAGADLAARDAVADTPERGVGAAAESTVAAISAPKVDHQIVMRHRVLPSDDDFVQPGEFWRTVLGADERSRLVSRLAGSLARTKRPIRTRVLGVIRRADAEWAAALEQRLLTPRI</sequence>
<dbReference type="InterPro" id="IPR018028">
    <property type="entry name" value="Catalase"/>
</dbReference>
<protein>
    <submittedName>
        <fullName evidence="9">Catalase A</fullName>
        <ecNumber evidence="9">1.11.1.6</ecNumber>
    </submittedName>
</protein>
<evidence type="ECO:0000259" key="8">
    <source>
        <dbReference type="SMART" id="SM01060"/>
    </source>
</evidence>
<dbReference type="Pfam" id="PF00199">
    <property type="entry name" value="Catalase"/>
    <property type="match status" value="1"/>
</dbReference>
<dbReference type="SUPFAM" id="SSF56634">
    <property type="entry name" value="Heme-dependent catalase-like"/>
    <property type="match status" value="1"/>
</dbReference>
<evidence type="ECO:0000256" key="1">
    <source>
        <dbReference type="ARBA" id="ARBA00005329"/>
    </source>
</evidence>
<name>A0ABR4N9A8_9FUNG</name>
<keyword evidence="5 9" id="KW-0560">Oxidoreductase</keyword>
<keyword evidence="6" id="KW-0408">Iron</keyword>
<keyword evidence="7" id="KW-0376">Hydrogen peroxide</keyword>
<evidence type="ECO:0000256" key="5">
    <source>
        <dbReference type="ARBA" id="ARBA00023002"/>
    </source>
</evidence>